<dbReference type="RefSeq" id="WP_071565374.1">
    <property type="nucleotide sequence ID" value="NZ_CAESAQ020000078.1"/>
</dbReference>
<evidence type="ECO:0000313" key="4">
    <source>
        <dbReference type="Proteomes" id="UP000643672"/>
    </source>
</evidence>
<dbReference type="Proteomes" id="UP000643672">
    <property type="component" value="Unassembled WGS sequence"/>
</dbReference>
<accession>A0A1J5U4J5</accession>
<dbReference type="CDD" id="cd09736">
    <property type="entry name" value="Csy2_I-F"/>
    <property type="match status" value="1"/>
</dbReference>
<reference evidence="1 4" key="3">
    <citation type="submission" date="2020-05" db="EMBL/GenBank/DDBJ databases">
        <authorList>
            <person name="Petersen J."/>
            <person name="Sayavedra L."/>
        </authorList>
    </citation>
    <scope>NUCLEOTIDE SEQUENCE [LARGE SCALE GENOMIC DNA]</scope>
    <source>
        <strain evidence="1">B thermophilus SOXS</strain>
    </source>
</reference>
<dbReference type="Proteomes" id="UP000182798">
    <property type="component" value="Unassembled WGS sequence"/>
</dbReference>
<proteinExistence type="predicted"/>
<reference evidence="3" key="1">
    <citation type="submission" date="2016-09" db="EMBL/GenBank/DDBJ databases">
        <title>Genome Sequence of Bathymodiolus thermophilus sulfur-oxidizing gill endosymbiont.</title>
        <authorList>
            <person name="Ponnudurai R."/>
            <person name="Kleiner M."/>
            <person name="Sayavedra L."/>
            <person name="Thuermer A."/>
            <person name="Felbeck H."/>
            <person name="Schlueter R."/>
            <person name="Schweder T."/>
            <person name="Markert S."/>
        </authorList>
    </citation>
    <scope>NUCLEOTIDE SEQUENCE [LARGE SCALE GENOMIC DNA]</scope>
    <source>
        <strain evidence="3">BAT/CrabSpa'14</strain>
    </source>
</reference>
<name>A0A1J5U4J5_9GAMM</name>
<evidence type="ECO:0000313" key="2">
    <source>
        <dbReference type="EMBL" id="OIR23701.1"/>
    </source>
</evidence>
<gene>
    <name evidence="2" type="ORF">BGC33_07810</name>
    <name evidence="1" type="ORF">THERMOS_1866</name>
</gene>
<dbReference type="InterPro" id="IPR013398">
    <property type="entry name" value="CRISPR-assoc_prot_Csy2"/>
</dbReference>
<dbReference type="OrthoDB" id="1550641at2"/>
<keyword evidence="4" id="KW-1185">Reference proteome</keyword>
<evidence type="ECO:0000313" key="3">
    <source>
        <dbReference type="Proteomes" id="UP000182798"/>
    </source>
</evidence>
<comment type="caution">
    <text evidence="2">The sequence shown here is derived from an EMBL/GenBank/DDBJ whole genome shotgun (WGS) entry which is preliminary data.</text>
</comment>
<dbReference type="EMBL" id="MIQH01001216">
    <property type="protein sequence ID" value="OIR23701.1"/>
    <property type="molecule type" value="Genomic_DNA"/>
</dbReference>
<reference evidence="2" key="2">
    <citation type="journal article" date="2017" name="Stand. Genomic Sci.">
        <title>Genome sequence of the sulfur-oxidizing Bathymodiolus thermophilus gill endosymbiont.</title>
        <authorList>
            <person name="Ponnudurai R."/>
            <person name="Sayavedra L."/>
            <person name="Kleiner M."/>
            <person name="Heiden S.E."/>
            <person name="Thurmer A."/>
            <person name="Felbeck H."/>
            <person name="Schluter R."/>
            <person name="Sievert S.M."/>
            <person name="Daniel R."/>
            <person name="Schweder T."/>
            <person name="Markert S."/>
        </authorList>
    </citation>
    <scope>NUCLEOTIDE SEQUENCE</scope>
    <source>
        <strain evidence="2">BAT/CrabSpa'14</strain>
    </source>
</reference>
<organism evidence="2 3">
    <name type="scientific">Bathymodiolus thermophilus thioautotrophic gill symbiont</name>
    <dbReference type="NCBI Taxonomy" id="2360"/>
    <lineage>
        <taxon>Bacteria</taxon>
        <taxon>Pseudomonadati</taxon>
        <taxon>Pseudomonadota</taxon>
        <taxon>Gammaproteobacteria</taxon>
        <taxon>sulfur-oxidizing symbionts</taxon>
    </lineage>
</organism>
<dbReference type="Pfam" id="PF09614">
    <property type="entry name" value="Cas_Csy2"/>
    <property type="match status" value="1"/>
</dbReference>
<dbReference type="AlphaFoldDB" id="A0A1J5U4J5"/>
<evidence type="ECO:0000313" key="1">
    <source>
        <dbReference type="EMBL" id="CAB5503937.1"/>
    </source>
</evidence>
<dbReference type="NCBIfam" id="TIGR02565">
    <property type="entry name" value="cas_Csy2"/>
    <property type="match status" value="1"/>
</dbReference>
<sequence>MKRILLIPRVKIHNANALSSPYTIGFPAMSGWLGFMHNLQRILSIDFENIKFNGVAVSVHEISLHTNKGENDFNYSIISKRNPMGKDGKPTAFIEEARCDLEVSIAIEYENIDPRKIEDFYQKLTSTLHQVKIVSGDVMGFNEKGIKVLTIKEEKDFKNFIRYLMPGFCLVSRQDLMQQEMQNGKDGIDALLGNLKITTIINIHNKKQGKIICKKNGWIVPIAVGFQGISDLSEIKNSRDNQTPHRFSESVVALGEFIMPYRFDNIEQLFWRYKLDAENNLYLFENNFIDNNQQESKL</sequence>
<dbReference type="EMBL" id="CAESAQ020000078">
    <property type="protein sequence ID" value="CAB5503937.1"/>
    <property type="molecule type" value="Genomic_DNA"/>
</dbReference>
<protein>
    <submittedName>
        <fullName evidence="1">CRISPR-associated protein, Csy2 family</fullName>
    </submittedName>
    <submittedName>
        <fullName evidence="2">Type I-F CRISPR-associated protein Csy2</fullName>
    </submittedName>
</protein>